<accession>A0ABY1NBJ8</accession>
<feature type="coiled-coil region" evidence="2">
    <location>
        <begin position="107"/>
        <end position="170"/>
    </location>
</feature>
<keyword evidence="8" id="KW-1185">Reference proteome</keyword>
<keyword evidence="4" id="KW-0472">Membrane</keyword>
<gene>
    <name evidence="7" type="ORF">SAMN06265374_0727</name>
</gene>
<dbReference type="Gene3D" id="2.40.50.100">
    <property type="match status" value="1"/>
</dbReference>
<dbReference type="Gene3D" id="2.40.30.170">
    <property type="match status" value="1"/>
</dbReference>
<name>A0ABY1NBJ8_9HYPH</name>
<dbReference type="InterPro" id="IPR058792">
    <property type="entry name" value="Beta-barrel_RND_2"/>
</dbReference>
<keyword evidence="4" id="KW-0812">Transmembrane</keyword>
<comment type="caution">
    <text evidence="7">The sequence shown here is derived from an EMBL/GenBank/DDBJ whole genome shotgun (WGS) entry which is preliminary data.</text>
</comment>
<dbReference type="SUPFAM" id="SSF111369">
    <property type="entry name" value="HlyD-like secretion proteins"/>
    <property type="match status" value="1"/>
</dbReference>
<evidence type="ECO:0000256" key="2">
    <source>
        <dbReference type="SAM" id="Coils"/>
    </source>
</evidence>
<dbReference type="Gene3D" id="2.40.420.20">
    <property type="match status" value="1"/>
</dbReference>
<feature type="domain" description="CusB-like beta-barrel" evidence="5">
    <location>
        <begin position="212"/>
        <end position="283"/>
    </location>
</feature>
<dbReference type="PANTHER" id="PTHR30469">
    <property type="entry name" value="MULTIDRUG RESISTANCE PROTEIN MDTA"/>
    <property type="match status" value="1"/>
</dbReference>
<organism evidence="7 8">
    <name type="scientific">Roseibium denhamense</name>
    <dbReference type="NCBI Taxonomy" id="76305"/>
    <lineage>
        <taxon>Bacteria</taxon>
        <taxon>Pseudomonadati</taxon>
        <taxon>Pseudomonadota</taxon>
        <taxon>Alphaproteobacteria</taxon>
        <taxon>Hyphomicrobiales</taxon>
        <taxon>Stappiaceae</taxon>
        <taxon>Roseibium</taxon>
    </lineage>
</organism>
<dbReference type="InterPro" id="IPR006143">
    <property type="entry name" value="RND_pump_MFP"/>
</dbReference>
<comment type="similarity">
    <text evidence="1">Belongs to the membrane fusion protein (MFP) (TC 8.A.1) family.</text>
</comment>
<sequence>MQRRETMGFFKQVLVLCVLASLGGGGYWYYDTHIAGATEADSPRAQRGARTVKVEAVPAEEKALPVFAEAVGSTRALRAVDIVPLAEGRIIEIDIVPGEEVAEGAVLARLDNEIERATLAEAKARVNERRLAMERAESLRQTNTISQANLELLRSELAIAGAELDRAQRRLADRTIRAPFGGILGISSIDLGARVETSNVITTLDDLSEVEIEFRLPETFYGQIRQDQPVTATSAAFPGRNFSGKVVAIDSRVDQTSRSFRVRARLPNPDRALPVGMFMRLEIELAVRRAIVVPEESLQVEGGNIFLYVANGETAERRTVTAGIRRNGEVEILEGVAAGDLIIHRGIQSLRNGSTIEIIGAPPASSGDGSASPETAAKPQPARQG</sequence>
<feature type="compositionally biased region" description="Low complexity" evidence="3">
    <location>
        <begin position="360"/>
        <end position="373"/>
    </location>
</feature>
<keyword evidence="4" id="KW-1133">Transmembrane helix</keyword>
<dbReference type="InterPro" id="IPR058637">
    <property type="entry name" value="YknX-like_C"/>
</dbReference>
<evidence type="ECO:0000259" key="6">
    <source>
        <dbReference type="Pfam" id="PF25989"/>
    </source>
</evidence>
<feature type="domain" description="YknX-like C-terminal permuted SH3-like" evidence="6">
    <location>
        <begin position="290"/>
        <end position="357"/>
    </location>
</feature>
<dbReference type="EMBL" id="FXTT01000001">
    <property type="protein sequence ID" value="SMP05676.1"/>
    <property type="molecule type" value="Genomic_DNA"/>
</dbReference>
<evidence type="ECO:0000259" key="5">
    <source>
        <dbReference type="Pfam" id="PF25954"/>
    </source>
</evidence>
<dbReference type="PANTHER" id="PTHR30469:SF11">
    <property type="entry name" value="BLL4320 PROTEIN"/>
    <property type="match status" value="1"/>
</dbReference>
<dbReference type="Gene3D" id="1.10.287.470">
    <property type="entry name" value="Helix hairpin bin"/>
    <property type="match status" value="1"/>
</dbReference>
<evidence type="ECO:0000313" key="7">
    <source>
        <dbReference type="EMBL" id="SMP05676.1"/>
    </source>
</evidence>
<dbReference type="Proteomes" id="UP001157914">
    <property type="component" value="Unassembled WGS sequence"/>
</dbReference>
<feature type="transmembrane region" description="Helical" evidence="4">
    <location>
        <begin position="12"/>
        <end position="30"/>
    </location>
</feature>
<proteinExistence type="inferred from homology"/>
<evidence type="ECO:0000256" key="1">
    <source>
        <dbReference type="ARBA" id="ARBA00009477"/>
    </source>
</evidence>
<evidence type="ECO:0000256" key="4">
    <source>
        <dbReference type="SAM" id="Phobius"/>
    </source>
</evidence>
<feature type="region of interest" description="Disordered" evidence="3">
    <location>
        <begin position="359"/>
        <end position="385"/>
    </location>
</feature>
<keyword evidence="2" id="KW-0175">Coiled coil</keyword>
<evidence type="ECO:0000313" key="8">
    <source>
        <dbReference type="Proteomes" id="UP001157914"/>
    </source>
</evidence>
<reference evidence="7 8" key="1">
    <citation type="submission" date="2017-05" db="EMBL/GenBank/DDBJ databases">
        <authorList>
            <person name="Varghese N."/>
            <person name="Submissions S."/>
        </authorList>
    </citation>
    <scope>NUCLEOTIDE SEQUENCE [LARGE SCALE GENOMIC DNA]</scope>
    <source>
        <strain evidence="7 8">DSM 15949</strain>
    </source>
</reference>
<dbReference type="NCBIfam" id="TIGR01730">
    <property type="entry name" value="RND_mfp"/>
    <property type="match status" value="1"/>
</dbReference>
<dbReference type="Pfam" id="PF25989">
    <property type="entry name" value="YknX_C"/>
    <property type="match status" value="1"/>
</dbReference>
<protein>
    <submittedName>
        <fullName evidence="7">Membrane fusion protein, multidrug efflux system</fullName>
    </submittedName>
</protein>
<evidence type="ECO:0000256" key="3">
    <source>
        <dbReference type="SAM" id="MobiDB-lite"/>
    </source>
</evidence>
<dbReference type="Pfam" id="PF25954">
    <property type="entry name" value="Beta-barrel_RND_2"/>
    <property type="match status" value="1"/>
</dbReference>